<feature type="compositionally biased region" description="Low complexity" evidence="1">
    <location>
        <begin position="203"/>
        <end position="216"/>
    </location>
</feature>
<feature type="compositionally biased region" description="Polar residues" evidence="1">
    <location>
        <begin position="1"/>
        <end position="15"/>
    </location>
</feature>
<feature type="region of interest" description="Disordered" evidence="1">
    <location>
        <begin position="203"/>
        <end position="233"/>
    </location>
</feature>
<sequence>MPPSQNPSHNATNARPQKRSKVTDETEEHTRSNVEENRLAQRKEPPRLEVDNLSQPNSPTLPTFQSAISPEPPLRQPAPLPTRSFPTISEMQSPLHLYDAADFEGLPTLQDENPHSRMSRQGPAPGRLQKNCLVFTPGTIPIAHIPVYKFFGNTNPDQESGVRMDTAPVLAAVIHGGGQRFVSRSPEKVGEIKTFIQSLRFQATPATLPQPTAAPQGDKGKAPARDLPISEGWQGTSVDDIYAVSAAKSADSMTPPDPLAQAKDIWKEVPRRGGRGGGRGSRGMRGRGGGRGYLGKRR</sequence>
<feature type="compositionally biased region" description="Polar residues" evidence="1">
    <location>
        <begin position="52"/>
        <end position="68"/>
    </location>
</feature>
<feature type="region of interest" description="Disordered" evidence="1">
    <location>
        <begin position="1"/>
        <end position="80"/>
    </location>
</feature>
<evidence type="ECO:0000313" key="3">
    <source>
        <dbReference type="Proteomes" id="UP000029665"/>
    </source>
</evidence>
<proteinExistence type="predicted"/>
<protein>
    <submittedName>
        <fullName evidence="2">Uncharacterized protein</fullName>
    </submittedName>
</protein>
<evidence type="ECO:0000313" key="2">
    <source>
        <dbReference type="EMBL" id="CDO71972.1"/>
    </source>
</evidence>
<feature type="compositionally biased region" description="Pro residues" evidence="1">
    <location>
        <begin position="70"/>
        <end position="80"/>
    </location>
</feature>
<feature type="compositionally biased region" description="Basic and acidic residues" evidence="1">
    <location>
        <begin position="21"/>
        <end position="50"/>
    </location>
</feature>
<dbReference type="HOGENOM" id="CLU_934279_0_0_1"/>
<evidence type="ECO:0000256" key="1">
    <source>
        <dbReference type="SAM" id="MobiDB-lite"/>
    </source>
</evidence>
<accession>A0A060SBT0</accession>
<dbReference type="OrthoDB" id="2748896at2759"/>
<name>A0A060SBT0_PYCCI</name>
<feature type="region of interest" description="Disordered" evidence="1">
    <location>
        <begin position="248"/>
        <end position="298"/>
    </location>
</feature>
<organism evidence="2 3">
    <name type="scientific">Pycnoporus cinnabarinus</name>
    <name type="common">Cinnabar-red polypore</name>
    <name type="synonym">Trametes cinnabarina</name>
    <dbReference type="NCBI Taxonomy" id="5643"/>
    <lineage>
        <taxon>Eukaryota</taxon>
        <taxon>Fungi</taxon>
        <taxon>Dikarya</taxon>
        <taxon>Basidiomycota</taxon>
        <taxon>Agaricomycotina</taxon>
        <taxon>Agaricomycetes</taxon>
        <taxon>Polyporales</taxon>
        <taxon>Polyporaceae</taxon>
        <taxon>Trametes</taxon>
    </lineage>
</organism>
<feature type="compositionally biased region" description="Gly residues" evidence="1">
    <location>
        <begin position="275"/>
        <end position="298"/>
    </location>
</feature>
<dbReference type="Proteomes" id="UP000029665">
    <property type="component" value="Unassembled WGS sequence"/>
</dbReference>
<comment type="caution">
    <text evidence="2">The sequence shown here is derived from an EMBL/GenBank/DDBJ whole genome shotgun (WGS) entry which is preliminary data.</text>
</comment>
<dbReference type="AlphaFoldDB" id="A0A060SBT0"/>
<gene>
    <name evidence="2" type="ORF">BN946_scf184943.g6</name>
</gene>
<reference evidence="2" key="1">
    <citation type="submission" date="2014-01" db="EMBL/GenBank/DDBJ databases">
        <title>The genome of the white-rot fungus Pycnoporus cinnabarinus: a basidiomycete model with a versatile arsenal for lignocellulosic biomass breakdown.</title>
        <authorList>
            <person name="Levasseur A."/>
            <person name="Lomascolo A."/>
            <person name="Ruiz-Duenas F.J."/>
            <person name="Uzan E."/>
            <person name="Piumi F."/>
            <person name="Kues U."/>
            <person name="Ram A.F.J."/>
            <person name="Murat C."/>
            <person name="Haon M."/>
            <person name="Benoit I."/>
            <person name="Arfi Y."/>
            <person name="Chevret D."/>
            <person name="Drula E."/>
            <person name="Kwon M.J."/>
            <person name="Gouret P."/>
            <person name="Lesage-Meessen L."/>
            <person name="Lombard V."/>
            <person name="Mariette J."/>
            <person name="Noirot C."/>
            <person name="Park J."/>
            <person name="Patyshakuliyeva A."/>
            <person name="Wieneger R.A.B."/>
            <person name="Wosten H.A.B."/>
            <person name="Martin F."/>
            <person name="Coutinho P.M."/>
            <person name="de Vries R."/>
            <person name="Martinez A.T."/>
            <person name="Klopp C."/>
            <person name="Pontarotti P."/>
            <person name="Henrissat B."/>
            <person name="Record E."/>
        </authorList>
    </citation>
    <scope>NUCLEOTIDE SEQUENCE [LARGE SCALE GENOMIC DNA]</scope>
    <source>
        <strain evidence="2">BRFM137</strain>
    </source>
</reference>
<keyword evidence="3" id="KW-1185">Reference proteome</keyword>
<dbReference type="EMBL" id="CCBP010000109">
    <property type="protein sequence ID" value="CDO71972.1"/>
    <property type="molecule type" value="Genomic_DNA"/>
</dbReference>